<dbReference type="InterPro" id="IPR003660">
    <property type="entry name" value="HAMP_dom"/>
</dbReference>
<evidence type="ECO:0000256" key="3">
    <source>
        <dbReference type="ARBA" id="ARBA00022481"/>
    </source>
</evidence>
<reference evidence="15" key="1">
    <citation type="submission" date="2017-03" db="EMBL/GenBank/DDBJ databases">
        <title>Full genome sequence of a non-lethal Shewanella isolate that potentiates virulence of Vibio parahaemolyticus causing acute hepatopancreatic necrosis disease (AHPND) in shrimp.</title>
        <authorList>
            <person name="Prachumwat A."/>
            <person name="Sritunyalucksana K."/>
        </authorList>
    </citation>
    <scope>NUCLEOTIDE SEQUENCE [LARGE SCALE GENOMIC DNA]</scope>
    <source>
        <strain evidence="15">TH2012</strain>
    </source>
</reference>
<evidence type="ECO:0000256" key="11">
    <source>
        <dbReference type="SAM" id="Phobius"/>
    </source>
</evidence>
<evidence type="ECO:0000256" key="1">
    <source>
        <dbReference type="ARBA" id="ARBA00004651"/>
    </source>
</evidence>
<evidence type="ECO:0000256" key="8">
    <source>
        <dbReference type="ARBA" id="ARBA00023224"/>
    </source>
</evidence>
<evidence type="ECO:0000259" key="12">
    <source>
        <dbReference type="PROSITE" id="PS50111"/>
    </source>
</evidence>
<feature type="domain" description="Methyl-accepting transducer" evidence="12">
    <location>
        <begin position="177"/>
        <end position="413"/>
    </location>
</feature>
<keyword evidence="6 11" id="KW-1133">Transmembrane helix</keyword>
<keyword evidence="8 10" id="KW-0807">Transducer</keyword>
<evidence type="ECO:0000256" key="4">
    <source>
        <dbReference type="ARBA" id="ARBA00022500"/>
    </source>
</evidence>
<keyword evidence="2" id="KW-1003">Cell membrane</keyword>
<evidence type="ECO:0000313" key="14">
    <source>
        <dbReference type="EMBL" id="AZQ11941.1"/>
    </source>
</evidence>
<evidence type="ECO:0000256" key="9">
    <source>
        <dbReference type="ARBA" id="ARBA00029447"/>
    </source>
</evidence>
<evidence type="ECO:0000256" key="7">
    <source>
        <dbReference type="ARBA" id="ARBA00023136"/>
    </source>
</evidence>
<keyword evidence="15" id="KW-1185">Reference proteome</keyword>
<dbReference type="Pfam" id="PF00672">
    <property type="entry name" value="HAMP"/>
    <property type="match status" value="1"/>
</dbReference>
<dbReference type="PANTHER" id="PTHR32089">
    <property type="entry name" value="METHYL-ACCEPTING CHEMOTAXIS PROTEIN MCPB"/>
    <property type="match status" value="1"/>
</dbReference>
<feature type="domain" description="HAMP" evidence="13">
    <location>
        <begin position="118"/>
        <end position="172"/>
    </location>
</feature>
<dbReference type="InterPro" id="IPR004089">
    <property type="entry name" value="MCPsignal_dom"/>
</dbReference>
<keyword evidence="5 11" id="KW-0812">Transmembrane</keyword>
<proteinExistence type="inferred from homology"/>
<evidence type="ECO:0000259" key="13">
    <source>
        <dbReference type="PROSITE" id="PS50885"/>
    </source>
</evidence>
<dbReference type="Pfam" id="PF00015">
    <property type="entry name" value="MCPsignal"/>
    <property type="match status" value="1"/>
</dbReference>
<feature type="transmembrane region" description="Helical" evidence="11">
    <location>
        <begin position="101"/>
        <end position="121"/>
    </location>
</feature>
<dbReference type="SMART" id="SM00304">
    <property type="entry name" value="HAMP"/>
    <property type="match status" value="1"/>
</dbReference>
<sequence>MVILDELAESEEDKQDAVDLRKAFADWQLAALEDEMLFDTYRDQLEQEAAADNYTEILEKNISAADQALEILAASADEISDAADAEGVATVHSAVVMVGGMWLLALVLGGVLAVVLIASILKPVKQLHEKLESIAKGDGDLTQRVDEKGASEIANLGKSFNEFVSKIQSMVANIAKEAIALDAAITRISRLLSSLSQGAEQQSEEVETVVHSITQVKDAADSISANAYQCSEASREANEDGQEARQVVAQAVNSVSGLANDIETTTDVIEKLNNEVVSIISVLEVIQGIAEQTNLLALNAAIEAARAGEQGRGFAVVADEVRTLASRTQNCTNEIQAMTEGLKKGATDAVDAMNRSRQGGSNTVKFAENAGAALDRILSALNNLSAMNEQIATAAEEQRVVVVSATDNARNVQQVVNESQKTVDENHGVTANMNESVARLNKLVGQFKV</sequence>
<organism evidence="14 15">
    <name type="scientific">Shewanella khirikhana</name>
    <dbReference type="NCBI Taxonomy" id="1965282"/>
    <lineage>
        <taxon>Bacteria</taxon>
        <taxon>Pseudomonadati</taxon>
        <taxon>Pseudomonadota</taxon>
        <taxon>Gammaproteobacteria</taxon>
        <taxon>Alteromonadales</taxon>
        <taxon>Shewanellaceae</taxon>
        <taxon>Shewanella</taxon>
    </lineage>
</organism>
<dbReference type="SMART" id="SM00283">
    <property type="entry name" value="MA"/>
    <property type="match status" value="1"/>
</dbReference>
<keyword evidence="3" id="KW-0488">Methylation</keyword>
<name>A0ABM7DQH4_9GAMM</name>
<comment type="subcellular location">
    <subcellularLocation>
        <location evidence="1">Cell membrane</location>
        <topology evidence="1">Multi-pass membrane protein</topology>
    </subcellularLocation>
</comment>
<keyword evidence="4" id="KW-0145">Chemotaxis</keyword>
<dbReference type="Proteomes" id="UP000278437">
    <property type="component" value="Chromosome"/>
</dbReference>
<comment type="similarity">
    <text evidence="9">Belongs to the methyl-accepting chemotaxis (MCP) protein family.</text>
</comment>
<keyword evidence="7 11" id="KW-0472">Membrane</keyword>
<dbReference type="CDD" id="cd06225">
    <property type="entry name" value="HAMP"/>
    <property type="match status" value="1"/>
</dbReference>
<gene>
    <name evidence="14" type="primary">pctC_10</name>
    <name evidence="14" type="ORF">STH12_02872</name>
</gene>
<dbReference type="PROSITE" id="PS50885">
    <property type="entry name" value="HAMP"/>
    <property type="match status" value="1"/>
</dbReference>
<dbReference type="SUPFAM" id="SSF58104">
    <property type="entry name" value="Methyl-accepting chemotaxis protein (MCP) signaling domain"/>
    <property type="match status" value="1"/>
</dbReference>
<evidence type="ECO:0000256" key="5">
    <source>
        <dbReference type="ARBA" id="ARBA00022692"/>
    </source>
</evidence>
<dbReference type="PANTHER" id="PTHR32089:SF39">
    <property type="entry name" value="METHYL-ACCEPTING CHEMOTAXIS PROTEIN HLYB"/>
    <property type="match status" value="1"/>
</dbReference>
<dbReference type="EMBL" id="CP020373">
    <property type="protein sequence ID" value="AZQ11941.1"/>
    <property type="molecule type" value="Genomic_DNA"/>
</dbReference>
<evidence type="ECO:0000256" key="2">
    <source>
        <dbReference type="ARBA" id="ARBA00022475"/>
    </source>
</evidence>
<evidence type="ECO:0000256" key="10">
    <source>
        <dbReference type="PROSITE-ProRule" id="PRU00284"/>
    </source>
</evidence>
<protein>
    <submittedName>
        <fullName evidence="14">Methyl-accepting chemotaxis protein PctC</fullName>
    </submittedName>
</protein>
<evidence type="ECO:0000256" key="6">
    <source>
        <dbReference type="ARBA" id="ARBA00022989"/>
    </source>
</evidence>
<dbReference type="Gene3D" id="1.10.287.950">
    <property type="entry name" value="Methyl-accepting chemotaxis protein"/>
    <property type="match status" value="1"/>
</dbReference>
<evidence type="ECO:0000313" key="15">
    <source>
        <dbReference type="Proteomes" id="UP000278437"/>
    </source>
</evidence>
<accession>A0ABM7DQH4</accession>
<dbReference type="PROSITE" id="PS50111">
    <property type="entry name" value="CHEMOTAXIS_TRANSDUC_2"/>
    <property type="match status" value="1"/>
</dbReference>